<keyword evidence="1" id="KW-0812">Transmembrane</keyword>
<dbReference type="KEGG" id="cja:CJA_0738"/>
<keyword evidence="1" id="KW-1133">Transmembrane helix</keyword>
<dbReference type="STRING" id="498211.CJA_0738"/>
<organism evidence="2 3">
    <name type="scientific">Cellvibrio japonicus (strain Ueda107)</name>
    <name type="common">Pseudomonas fluorescens subsp. cellulosa</name>
    <dbReference type="NCBI Taxonomy" id="498211"/>
    <lineage>
        <taxon>Bacteria</taxon>
        <taxon>Pseudomonadati</taxon>
        <taxon>Pseudomonadota</taxon>
        <taxon>Gammaproteobacteria</taxon>
        <taxon>Cellvibrionales</taxon>
        <taxon>Cellvibrionaceae</taxon>
        <taxon>Cellvibrio</taxon>
    </lineage>
</organism>
<evidence type="ECO:0000256" key="1">
    <source>
        <dbReference type="SAM" id="Phobius"/>
    </source>
</evidence>
<name>B3PK76_CELJU</name>
<proteinExistence type="predicted"/>
<accession>B3PK76</accession>
<keyword evidence="3" id="KW-1185">Reference proteome</keyword>
<keyword evidence="1" id="KW-0472">Membrane</keyword>
<protein>
    <submittedName>
        <fullName evidence="2">Uncharacterized protein</fullName>
    </submittedName>
</protein>
<dbReference type="HOGENOM" id="CLU_3395727_0_0_6"/>
<dbReference type="EMBL" id="CP000934">
    <property type="protein sequence ID" value="ACE85338.1"/>
    <property type="molecule type" value="Genomic_DNA"/>
</dbReference>
<feature type="transmembrane region" description="Helical" evidence="1">
    <location>
        <begin position="6"/>
        <end position="26"/>
    </location>
</feature>
<gene>
    <name evidence="2" type="ordered locus">CJA_0738</name>
</gene>
<evidence type="ECO:0000313" key="3">
    <source>
        <dbReference type="Proteomes" id="UP000001036"/>
    </source>
</evidence>
<reference evidence="2 3" key="1">
    <citation type="journal article" date="2008" name="J. Bacteriol.">
        <title>Insights into plant cell wall degradation from the genome sequence of the soil bacterium Cellvibrio japonicus.</title>
        <authorList>
            <person name="Deboy R.T."/>
            <person name="Mongodin E.F."/>
            <person name="Fouts D.E."/>
            <person name="Tailford L.E."/>
            <person name="Khouri H."/>
            <person name="Emerson J.B."/>
            <person name="Mohamoud Y."/>
            <person name="Watkins K."/>
            <person name="Henrissat B."/>
            <person name="Gilbert H.J."/>
            <person name="Nelson K.E."/>
        </authorList>
    </citation>
    <scope>NUCLEOTIDE SEQUENCE [LARGE SCALE GENOMIC DNA]</scope>
    <source>
        <strain evidence="2 3">Ueda107</strain>
    </source>
</reference>
<sequence length="31" mass="3538">MLFIVAVDNLAQLAAPLFLFYFLLLFPPNLI</sequence>
<evidence type="ECO:0000313" key="2">
    <source>
        <dbReference type="EMBL" id="ACE85338.1"/>
    </source>
</evidence>
<dbReference type="Proteomes" id="UP000001036">
    <property type="component" value="Chromosome"/>
</dbReference>
<dbReference type="AlphaFoldDB" id="B3PK76"/>